<comment type="function">
    <text evidence="1 7">RNaseP catalyzes the removal of the 5'-leader sequence from pre-tRNA to produce the mature 5'-terminus. It can also cleave other RNA substrates such as 4.5S RNA. The protein component plays an auxiliary but essential role in vivo by binding to the 5'-leader sequence and broadening the substrate specificity of the ribozyme.</text>
</comment>
<feature type="region of interest" description="Disordered" evidence="9">
    <location>
        <begin position="116"/>
        <end position="147"/>
    </location>
</feature>
<evidence type="ECO:0000256" key="5">
    <source>
        <dbReference type="ARBA" id="ARBA00022801"/>
    </source>
</evidence>
<dbReference type="InterPro" id="IPR020568">
    <property type="entry name" value="Ribosomal_Su5_D2-typ_SF"/>
</dbReference>
<evidence type="ECO:0000256" key="9">
    <source>
        <dbReference type="SAM" id="MobiDB-lite"/>
    </source>
</evidence>
<keyword evidence="2 7" id="KW-0819">tRNA processing</keyword>
<keyword evidence="11" id="KW-1185">Reference proteome</keyword>
<dbReference type="GO" id="GO:0030677">
    <property type="term" value="C:ribonuclease P complex"/>
    <property type="evidence" value="ECO:0007669"/>
    <property type="project" value="TreeGrafter"/>
</dbReference>
<dbReference type="GO" id="GO:0001682">
    <property type="term" value="P:tRNA 5'-leader removal"/>
    <property type="evidence" value="ECO:0007669"/>
    <property type="project" value="UniProtKB-UniRule"/>
</dbReference>
<dbReference type="InterPro" id="IPR014721">
    <property type="entry name" value="Ribsml_uS5_D2-typ_fold_subgr"/>
</dbReference>
<evidence type="ECO:0000256" key="4">
    <source>
        <dbReference type="ARBA" id="ARBA00022759"/>
    </source>
</evidence>
<evidence type="ECO:0000313" key="10">
    <source>
        <dbReference type="EMBL" id="GAK45296.1"/>
    </source>
</evidence>
<reference evidence="10 11" key="1">
    <citation type="submission" date="2014-07" db="EMBL/GenBank/DDBJ databases">
        <title>Tepidicaulis marinum gen. nov., sp. nov., a novel marine bacterium denitrifying nitrate to nitrous oxide strictly under microaerobic conditions.</title>
        <authorList>
            <person name="Takeuchi M."/>
            <person name="Yamagishi T."/>
            <person name="Kamagata Y."/>
            <person name="Oshima K."/>
            <person name="Hattori M."/>
            <person name="Katayama T."/>
            <person name="Hanada S."/>
            <person name="Tamaki H."/>
            <person name="Marumo K."/>
            <person name="Maeda H."/>
            <person name="Nedachi M."/>
            <person name="Iwasaki W."/>
            <person name="Suwa Y."/>
            <person name="Sakata S."/>
        </authorList>
    </citation>
    <scope>NUCLEOTIDE SEQUENCE [LARGE SCALE GENOMIC DNA]</scope>
    <source>
        <strain evidence="10 11">MA2</strain>
    </source>
</reference>
<dbReference type="eggNOG" id="COG0594">
    <property type="taxonomic scope" value="Bacteria"/>
</dbReference>
<dbReference type="RefSeq" id="WP_081875514.1">
    <property type="nucleotide sequence ID" value="NZ_BBIO01000008.1"/>
</dbReference>
<dbReference type="Proteomes" id="UP000028702">
    <property type="component" value="Unassembled WGS sequence"/>
</dbReference>
<comment type="caution">
    <text evidence="10">The sequence shown here is derived from an EMBL/GenBank/DDBJ whole genome shotgun (WGS) entry which is preliminary data.</text>
</comment>
<accession>A0A081BB78</accession>
<keyword evidence="3 7" id="KW-0540">Nuclease</keyword>
<dbReference type="GO" id="GO:0000049">
    <property type="term" value="F:tRNA binding"/>
    <property type="evidence" value="ECO:0007669"/>
    <property type="project" value="UniProtKB-UniRule"/>
</dbReference>
<dbReference type="PROSITE" id="PS00648">
    <property type="entry name" value="RIBONUCLEASE_P"/>
    <property type="match status" value="1"/>
</dbReference>
<sequence>MDRLRKRRDFLSAAKGHKWAAPGLVLQARARPRQELDGGEKREDMRVGFTVTKKVGNAVIRNRAKRRLRAAARDVLPEAGKKGFDYVLIGRKGTITRPYSALLKDLHLALARVHGAKRGTSPRGGQPAHAHTDQAQAASPSKPQPKE</sequence>
<dbReference type="Pfam" id="PF00825">
    <property type="entry name" value="Ribonuclease_P"/>
    <property type="match status" value="1"/>
</dbReference>
<comment type="subunit">
    <text evidence="7">Consists of a catalytic RNA component (M1 or rnpB) and a protein subunit.</text>
</comment>
<dbReference type="AlphaFoldDB" id="A0A081BB78"/>
<comment type="similarity">
    <text evidence="7">Belongs to the RnpA family.</text>
</comment>
<dbReference type="STRING" id="1333998.M2A_1795"/>
<dbReference type="PANTHER" id="PTHR33992:SF1">
    <property type="entry name" value="RIBONUCLEASE P PROTEIN COMPONENT"/>
    <property type="match status" value="1"/>
</dbReference>
<dbReference type="HAMAP" id="MF_00227">
    <property type="entry name" value="RNase_P"/>
    <property type="match status" value="1"/>
</dbReference>
<dbReference type="InterPro" id="IPR020539">
    <property type="entry name" value="RNase_P_CS"/>
</dbReference>
<keyword evidence="4 7" id="KW-0255">Endonuclease</keyword>
<dbReference type="GO" id="GO:0004526">
    <property type="term" value="F:ribonuclease P activity"/>
    <property type="evidence" value="ECO:0007669"/>
    <property type="project" value="UniProtKB-UniRule"/>
</dbReference>
<gene>
    <name evidence="7" type="primary">rnpA</name>
    <name evidence="10" type="ORF">M2A_1795</name>
</gene>
<proteinExistence type="inferred from homology"/>
<protein>
    <recommendedName>
        <fullName evidence="7 8">Ribonuclease P protein component</fullName>
        <shortName evidence="7">RNase P protein</shortName>
        <shortName evidence="7">RNaseP protein</shortName>
        <ecNumber evidence="7 8">3.1.26.5</ecNumber>
    </recommendedName>
    <alternativeName>
        <fullName evidence="7">Protein C5</fullName>
    </alternativeName>
</protein>
<evidence type="ECO:0000256" key="7">
    <source>
        <dbReference type="HAMAP-Rule" id="MF_00227"/>
    </source>
</evidence>
<dbReference type="GO" id="GO:0042781">
    <property type="term" value="F:3'-tRNA processing endoribonuclease activity"/>
    <property type="evidence" value="ECO:0007669"/>
    <property type="project" value="TreeGrafter"/>
</dbReference>
<organism evidence="10 11">
    <name type="scientific">Tepidicaulis marinus</name>
    <dbReference type="NCBI Taxonomy" id="1333998"/>
    <lineage>
        <taxon>Bacteria</taxon>
        <taxon>Pseudomonadati</taxon>
        <taxon>Pseudomonadota</taxon>
        <taxon>Alphaproteobacteria</taxon>
        <taxon>Hyphomicrobiales</taxon>
        <taxon>Parvibaculaceae</taxon>
        <taxon>Tepidicaulis</taxon>
    </lineage>
</organism>
<comment type="catalytic activity">
    <reaction evidence="7">
        <text>Endonucleolytic cleavage of RNA, removing 5'-extranucleotides from tRNA precursor.</text>
        <dbReference type="EC" id="3.1.26.5"/>
    </reaction>
</comment>
<dbReference type="SUPFAM" id="SSF54211">
    <property type="entry name" value="Ribosomal protein S5 domain 2-like"/>
    <property type="match status" value="1"/>
</dbReference>
<evidence type="ECO:0000256" key="3">
    <source>
        <dbReference type="ARBA" id="ARBA00022722"/>
    </source>
</evidence>
<evidence type="ECO:0000313" key="11">
    <source>
        <dbReference type="Proteomes" id="UP000028702"/>
    </source>
</evidence>
<dbReference type="PANTHER" id="PTHR33992">
    <property type="entry name" value="RIBONUCLEASE P PROTEIN COMPONENT"/>
    <property type="match status" value="1"/>
</dbReference>
<evidence type="ECO:0000256" key="2">
    <source>
        <dbReference type="ARBA" id="ARBA00022694"/>
    </source>
</evidence>
<keyword evidence="5 7" id="KW-0378">Hydrolase</keyword>
<evidence type="ECO:0000256" key="8">
    <source>
        <dbReference type="NCBIfam" id="TIGR00188"/>
    </source>
</evidence>
<dbReference type="EC" id="3.1.26.5" evidence="7 8"/>
<evidence type="ECO:0000256" key="1">
    <source>
        <dbReference type="ARBA" id="ARBA00002663"/>
    </source>
</evidence>
<keyword evidence="6 7" id="KW-0694">RNA-binding</keyword>
<dbReference type="Gene3D" id="3.30.230.10">
    <property type="match status" value="1"/>
</dbReference>
<dbReference type="EMBL" id="BBIO01000008">
    <property type="protein sequence ID" value="GAK45296.1"/>
    <property type="molecule type" value="Genomic_DNA"/>
</dbReference>
<dbReference type="NCBIfam" id="TIGR00188">
    <property type="entry name" value="rnpA"/>
    <property type="match status" value="1"/>
</dbReference>
<evidence type="ECO:0000256" key="6">
    <source>
        <dbReference type="ARBA" id="ARBA00022884"/>
    </source>
</evidence>
<dbReference type="InterPro" id="IPR000100">
    <property type="entry name" value="RNase_P"/>
</dbReference>
<name>A0A081BB78_9HYPH</name>